<dbReference type="GO" id="GO:0016491">
    <property type="term" value="F:oxidoreductase activity"/>
    <property type="evidence" value="ECO:0007669"/>
    <property type="project" value="UniProtKB-KW"/>
</dbReference>
<organism evidence="7 8">
    <name type="scientific">Vitis vinifera</name>
    <name type="common">Grape</name>
    <dbReference type="NCBI Taxonomy" id="29760"/>
    <lineage>
        <taxon>Eukaryota</taxon>
        <taxon>Viridiplantae</taxon>
        <taxon>Streptophyta</taxon>
        <taxon>Embryophyta</taxon>
        <taxon>Tracheophyta</taxon>
        <taxon>Spermatophyta</taxon>
        <taxon>Magnoliopsida</taxon>
        <taxon>eudicotyledons</taxon>
        <taxon>Gunneridae</taxon>
        <taxon>Pentapetalae</taxon>
        <taxon>rosids</taxon>
        <taxon>Vitales</taxon>
        <taxon>Vitaceae</taxon>
        <taxon>Viteae</taxon>
        <taxon>Vitis</taxon>
    </lineage>
</organism>
<evidence type="ECO:0000256" key="1">
    <source>
        <dbReference type="ARBA" id="ARBA00008056"/>
    </source>
</evidence>
<keyword evidence="3 4" id="KW-0408">Iron</keyword>
<dbReference type="GO" id="GO:0046872">
    <property type="term" value="F:metal ion binding"/>
    <property type="evidence" value="ECO:0007669"/>
    <property type="project" value="UniProtKB-KW"/>
</dbReference>
<dbReference type="InterPro" id="IPR027443">
    <property type="entry name" value="IPNS-like_sf"/>
</dbReference>
<dbReference type="SUPFAM" id="SSF51197">
    <property type="entry name" value="Clavaminate synthase-like"/>
    <property type="match status" value="1"/>
</dbReference>
<keyword evidence="5" id="KW-0812">Transmembrane</keyword>
<dbReference type="Gene3D" id="2.60.120.330">
    <property type="entry name" value="B-lactam Antibiotic, Isopenicillin N Synthase, Chain"/>
    <property type="match status" value="2"/>
</dbReference>
<evidence type="ECO:0000259" key="6">
    <source>
        <dbReference type="PROSITE" id="PS51471"/>
    </source>
</evidence>
<dbReference type="InterPro" id="IPR044861">
    <property type="entry name" value="IPNS-like_FE2OG_OXY"/>
</dbReference>
<dbReference type="InterPro" id="IPR050295">
    <property type="entry name" value="Plant_2OG-oxidoreductases"/>
</dbReference>
<feature type="transmembrane region" description="Helical" evidence="5">
    <location>
        <begin position="218"/>
        <end position="238"/>
    </location>
</feature>
<keyword evidence="2 4" id="KW-0479">Metal-binding</keyword>
<evidence type="ECO:0000256" key="2">
    <source>
        <dbReference type="ARBA" id="ARBA00022723"/>
    </source>
</evidence>
<keyword evidence="5" id="KW-0472">Membrane</keyword>
<dbReference type="EMBL" id="QGNW01001761">
    <property type="protein sequence ID" value="RVW31318.1"/>
    <property type="molecule type" value="Genomic_DNA"/>
</dbReference>
<sequence>MGMFLVTDHGIHPSVVHGVKDVVQGFFRLPLEEKRASVGSYASIDNMGYGRSFVKSEDQALDWIDRLAMKAAPKGVDEGLLVWPQKPPNFSPHDFIQNFDPEWSEINVRVNYYPPCPQPELGLGITPHSDASGLSLLTQFGCSGGLQVLKGLNWETVPWPCDELLVNVGDLLEIMSDGRLKSPGIEWWPWRRSDFQLLCSIILLVQPRFNLFRMEMGVIRRLLWEIMCGIFMRLVLLWRSRLSPMQKKLDNMA</sequence>
<dbReference type="InterPro" id="IPR005123">
    <property type="entry name" value="Oxoglu/Fe-dep_dioxygenase_dom"/>
</dbReference>
<reference evidence="7 8" key="1">
    <citation type="journal article" date="2018" name="PLoS Genet.">
        <title>Population sequencing reveals clonal diversity and ancestral inbreeding in the grapevine cultivar Chardonnay.</title>
        <authorList>
            <person name="Roach M.J."/>
            <person name="Johnson D.L."/>
            <person name="Bohlmann J."/>
            <person name="van Vuuren H.J."/>
            <person name="Jones S.J."/>
            <person name="Pretorius I.S."/>
            <person name="Schmidt S.A."/>
            <person name="Borneman A.R."/>
        </authorList>
    </citation>
    <scope>NUCLEOTIDE SEQUENCE [LARGE SCALE GENOMIC DNA]</scope>
    <source>
        <strain evidence="8">cv. Chardonnay</strain>
        <tissue evidence="7">Leaf</tissue>
    </source>
</reference>
<feature type="domain" description="Fe2OG dioxygenase" evidence="6">
    <location>
        <begin position="102"/>
        <end position="216"/>
    </location>
</feature>
<dbReference type="PROSITE" id="PS51471">
    <property type="entry name" value="FE2OG_OXY"/>
    <property type="match status" value="1"/>
</dbReference>
<dbReference type="Proteomes" id="UP000288805">
    <property type="component" value="Unassembled WGS sequence"/>
</dbReference>
<evidence type="ECO:0000256" key="3">
    <source>
        <dbReference type="ARBA" id="ARBA00023004"/>
    </source>
</evidence>
<evidence type="ECO:0000313" key="7">
    <source>
        <dbReference type="EMBL" id="RVW31318.1"/>
    </source>
</evidence>
<accession>A0A438D796</accession>
<dbReference type="InterPro" id="IPR026992">
    <property type="entry name" value="DIOX_N"/>
</dbReference>
<name>A0A438D796_VITVI</name>
<evidence type="ECO:0000256" key="4">
    <source>
        <dbReference type="RuleBase" id="RU003682"/>
    </source>
</evidence>
<keyword evidence="4" id="KW-0560">Oxidoreductase</keyword>
<comment type="similarity">
    <text evidence="1 4">Belongs to the iron/ascorbate-dependent oxidoreductase family.</text>
</comment>
<evidence type="ECO:0000313" key="8">
    <source>
        <dbReference type="Proteomes" id="UP000288805"/>
    </source>
</evidence>
<gene>
    <name evidence="7" type="primary">SRG1_34</name>
    <name evidence="7" type="ORF">CK203_103441</name>
</gene>
<keyword evidence="5" id="KW-1133">Transmembrane helix</keyword>
<dbReference type="Pfam" id="PF14226">
    <property type="entry name" value="DIOX_N"/>
    <property type="match status" value="1"/>
</dbReference>
<proteinExistence type="inferred from homology"/>
<dbReference type="Pfam" id="PF03171">
    <property type="entry name" value="2OG-FeII_Oxy"/>
    <property type="match status" value="1"/>
</dbReference>
<dbReference type="PANTHER" id="PTHR47991">
    <property type="entry name" value="OXOGLUTARATE/IRON-DEPENDENT DIOXYGENASE"/>
    <property type="match status" value="1"/>
</dbReference>
<dbReference type="AlphaFoldDB" id="A0A438D796"/>
<evidence type="ECO:0000256" key="5">
    <source>
        <dbReference type="SAM" id="Phobius"/>
    </source>
</evidence>
<comment type="caution">
    <text evidence="7">The sequence shown here is derived from an EMBL/GenBank/DDBJ whole genome shotgun (WGS) entry which is preliminary data.</text>
</comment>
<protein>
    <submittedName>
        <fullName evidence="7">Protein SRG1</fullName>
    </submittedName>
</protein>